<protein>
    <submittedName>
        <fullName evidence="2">Uncharacterized protein</fullName>
    </submittedName>
</protein>
<comment type="caution">
    <text evidence="2">The sequence shown here is derived from an EMBL/GenBank/DDBJ whole genome shotgun (WGS) entry which is preliminary data.</text>
</comment>
<proteinExistence type="predicted"/>
<evidence type="ECO:0000313" key="2">
    <source>
        <dbReference type="EMBL" id="PAA81795.1"/>
    </source>
</evidence>
<feature type="coiled-coil region" evidence="1">
    <location>
        <begin position="123"/>
        <end position="157"/>
    </location>
</feature>
<evidence type="ECO:0000256" key="1">
    <source>
        <dbReference type="SAM" id="Coils"/>
    </source>
</evidence>
<name>A0A267G6X4_9PLAT</name>
<sequence length="286" mass="33169">MSFIGDKMDLEATFKNAFEELRKFKASMHREALETKSAEALQEDNAKLKEKNLCLERKMVEMQSKMDRMKSYCQTIISSGHGFKQVQESVAKNIPKFMEDENQAMAEKITKLELEVYYANEEKQRCQEKMQQQQQKLDRLLESNKQFAARLASLEKQLTVVKDTCNRFEPAAKALAKRCAAQQRIQSHYRCFEQLANSRIEDECRRAASLQTRLGMTAARVLAQDSETEHYQSVNNEQRLTISYLTKQVQEQDTKIEELKVKLAEAHELISDQSELLLERSQSGDH</sequence>
<evidence type="ECO:0000313" key="3">
    <source>
        <dbReference type="Proteomes" id="UP000215902"/>
    </source>
</evidence>
<accession>A0A267G6X4</accession>
<feature type="coiled-coil region" evidence="1">
    <location>
        <begin position="38"/>
        <end position="65"/>
    </location>
</feature>
<keyword evidence="3" id="KW-1185">Reference proteome</keyword>
<dbReference type="EMBL" id="NIVC01000512">
    <property type="protein sequence ID" value="PAA81795.1"/>
    <property type="molecule type" value="Genomic_DNA"/>
</dbReference>
<organism evidence="2 3">
    <name type="scientific">Macrostomum lignano</name>
    <dbReference type="NCBI Taxonomy" id="282301"/>
    <lineage>
        <taxon>Eukaryota</taxon>
        <taxon>Metazoa</taxon>
        <taxon>Spiralia</taxon>
        <taxon>Lophotrochozoa</taxon>
        <taxon>Platyhelminthes</taxon>
        <taxon>Rhabditophora</taxon>
        <taxon>Macrostomorpha</taxon>
        <taxon>Macrostomida</taxon>
        <taxon>Macrostomidae</taxon>
        <taxon>Macrostomum</taxon>
    </lineage>
</organism>
<keyword evidence="1" id="KW-0175">Coiled coil</keyword>
<feature type="coiled-coil region" evidence="1">
    <location>
        <begin position="249"/>
        <end position="276"/>
    </location>
</feature>
<dbReference type="Proteomes" id="UP000215902">
    <property type="component" value="Unassembled WGS sequence"/>
</dbReference>
<dbReference type="AlphaFoldDB" id="A0A267G6X4"/>
<reference evidence="2 3" key="1">
    <citation type="submission" date="2017-06" db="EMBL/GenBank/DDBJ databases">
        <title>A platform for efficient transgenesis in Macrostomum lignano, a flatworm model organism for stem cell research.</title>
        <authorList>
            <person name="Berezikov E."/>
        </authorList>
    </citation>
    <scope>NUCLEOTIDE SEQUENCE [LARGE SCALE GENOMIC DNA]</scope>
    <source>
        <strain evidence="2">DV1</strain>
        <tissue evidence="2">Whole organism</tissue>
    </source>
</reference>
<gene>
    <name evidence="2" type="ORF">BOX15_Mlig029459g2</name>
</gene>